<comment type="similarity">
    <text evidence="2 6">Belongs to the 4-toluene sulfonate uptake permease (TSUP) (TC 2.A.102) family.</text>
</comment>
<feature type="transmembrane region" description="Helical" evidence="6">
    <location>
        <begin position="107"/>
        <end position="128"/>
    </location>
</feature>
<evidence type="ECO:0000256" key="6">
    <source>
        <dbReference type="RuleBase" id="RU363041"/>
    </source>
</evidence>
<feature type="transmembrane region" description="Helical" evidence="6">
    <location>
        <begin position="48"/>
        <end position="70"/>
    </location>
</feature>
<protein>
    <recommendedName>
        <fullName evidence="6">Probable membrane transporter protein</fullName>
    </recommendedName>
</protein>
<name>A0ABV4AMH5_9GAMM</name>
<dbReference type="InterPro" id="IPR002781">
    <property type="entry name" value="TM_pro_TauE-like"/>
</dbReference>
<comment type="subcellular location">
    <subcellularLocation>
        <location evidence="6">Cell membrane</location>
        <topology evidence="6">Multi-pass membrane protein</topology>
    </subcellularLocation>
    <subcellularLocation>
        <location evidence="1">Membrane</location>
        <topology evidence="1">Multi-pass membrane protein</topology>
    </subcellularLocation>
</comment>
<keyword evidence="4 6" id="KW-1133">Transmembrane helix</keyword>
<feature type="transmembrane region" description="Helical" evidence="6">
    <location>
        <begin position="247"/>
        <end position="267"/>
    </location>
</feature>
<evidence type="ECO:0000256" key="1">
    <source>
        <dbReference type="ARBA" id="ARBA00004141"/>
    </source>
</evidence>
<dbReference type="PANTHER" id="PTHR43483:SF3">
    <property type="entry name" value="MEMBRANE TRANSPORTER PROTEIN HI_0806-RELATED"/>
    <property type="match status" value="1"/>
</dbReference>
<comment type="caution">
    <text evidence="7">The sequence shown here is derived from an EMBL/GenBank/DDBJ whole genome shotgun (WGS) entry which is preliminary data.</text>
</comment>
<evidence type="ECO:0000256" key="3">
    <source>
        <dbReference type="ARBA" id="ARBA00022692"/>
    </source>
</evidence>
<proteinExistence type="inferred from homology"/>
<feature type="transmembrane region" description="Helical" evidence="6">
    <location>
        <begin position="82"/>
        <end position="101"/>
    </location>
</feature>
<feature type="transmembrane region" description="Helical" evidence="6">
    <location>
        <begin position="182"/>
        <end position="204"/>
    </location>
</feature>
<sequence length="268" mass="27016">MSFEYLPAYLGLGVIAGLLGGALGLGGGVVLVPGLLLILHWMGVPIDVATQTAVATSLATIVLTSTSAIRAHHSKGNVRWEIVSKLAVGILLGAFAGAFVADWLSGPLLAQLFGGFAVLVALQMLFSSTRPEDPAAVERLPGPVGLTACGGIIGVLSSLFGIGGGSLTVPMLNAFKVPMRQAVAVSSACGFPIAVAGCTGFIIAGWGDARLPTGSFGYVFLPAALGIGIASYPMAKVGAQLATLLPAATLKRVFALLLVIIGVRLALG</sequence>
<keyword evidence="5 6" id="KW-0472">Membrane</keyword>
<feature type="transmembrane region" description="Helical" evidence="6">
    <location>
        <begin position="12"/>
        <end position="42"/>
    </location>
</feature>
<accession>A0ABV4AMH5</accession>
<keyword evidence="6" id="KW-1003">Cell membrane</keyword>
<evidence type="ECO:0000256" key="5">
    <source>
        <dbReference type="ARBA" id="ARBA00023136"/>
    </source>
</evidence>
<evidence type="ECO:0000256" key="4">
    <source>
        <dbReference type="ARBA" id="ARBA00022989"/>
    </source>
</evidence>
<evidence type="ECO:0000256" key="2">
    <source>
        <dbReference type="ARBA" id="ARBA00009142"/>
    </source>
</evidence>
<dbReference type="Proteomes" id="UP001562065">
    <property type="component" value="Unassembled WGS sequence"/>
</dbReference>
<dbReference type="EMBL" id="JBGCUO010000002">
    <property type="protein sequence ID" value="MEY1662880.1"/>
    <property type="molecule type" value="Genomic_DNA"/>
</dbReference>
<feature type="transmembrane region" description="Helical" evidence="6">
    <location>
        <begin position="216"/>
        <end position="235"/>
    </location>
</feature>
<dbReference type="Pfam" id="PF01925">
    <property type="entry name" value="TauE"/>
    <property type="match status" value="1"/>
</dbReference>
<organism evidence="7 8">
    <name type="scientific">Isoalcanivorax beigongshangi</name>
    <dbReference type="NCBI Taxonomy" id="3238810"/>
    <lineage>
        <taxon>Bacteria</taxon>
        <taxon>Pseudomonadati</taxon>
        <taxon>Pseudomonadota</taxon>
        <taxon>Gammaproteobacteria</taxon>
        <taxon>Oceanospirillales</taxon>
        <taxon>Alcanivoracaceae</taxon>
        <taxon>Isoalcanivorax</taxon>
    </lineage>
</organism>
<keyword evidence="8" id="KW-1185">Reference proteome</keyword>
<evidence type="ECO:0000313" key="8">
    <source>
        <dbReference type="Proteomes" id="UP001562065"/>
    </source>
</evidence>
<feature type="transmembrane region" description="Helical" evidence="6">
    <location>
        <begin position="140"/>
        <end position="162"/>
    </location>
</feature>
<reference evidence="7 8" key="1">
    <citation type="submission" date="2024-07" db="EMBL/GenBank/DDBJ databases">
        <authorList>
            <person name="Ren Q."/>
        </authorList>
    </citation>
    <scope>NUCLEOTIDE SEQUENCE [LARGE SCALE GENOMIC DNA]</scope>
    <source>
        <strain evidence="7 8">REN37</strain>
    </source>
</reference>
<gene>
    <name evidence="7" type="ORF">AB5I84_12030</name>
</gene>
<keyword evidence="3 6" id="KW-0812">Transmembrane</keyword>
<dbReference type="RefSeq" id="WP_369456151.1">
    <property type="nucleotide sequence ID" value="NZ_JBGCUO010000002.1"/>
</dbReference>
<dbReference type="PANTHER" id="PTHR43483">
    <property type="entry name" value="MEMBRANE TRANSPORTER PROTEIN HI_0806-RELATED"/>
    <property type="match status" value="1"/>
</dbReference>
<evidence type="ECO:0000313" key="7">
    <source>
        <dbReference type="EMBL" id="MEY1662880.1"/>
    </source>
</evidence>